<dbReference type="SUPFAM" id="SSF53335">
    <property type="entry name" value="S-adenosyl-L-methionine-dependent methyltransferases"/>
    <property type="match status" value="1"/>
</dbReference>
<dbReference type="Pfam" id="PF18096">
    <property type="entry name" value="Thump_like"/>
    <property type="match status" value="1"/>
</dbReference>
<accession>A0A7L7LBV8</accession>
<evidence type="ECO:0000259" key="2">
    <source>
        <dbReference type="Pfam" id="PF22013"/>
    </source>
</evidence>
<dbReference type="EMBL" id="CP055153">
    <property type="protein sequence ID" value="QMU30316.1"/>
    <property type="molecule type" value="Genomic_DNA"/>
</dbReference>
<dbReference type="Pfam" id="PF09445">
    <property type="entry name" value="Methyltransf_15"/>
    <property type="match status" value="1"/>
</dbReference>
<dbReference type="RefSeq" id="WP_182412764.1">
    <property type="nucleotide sequence ID" value="NZ_CP055153.1"/>
</dbReference>
<dbReference type="PANTHER" id="PTHR14741">
    <property type="entry name" value="S-ADENOSYLMETHIONINE-DEPENDENT METHYLTRANSFERASE RELATED"/>
    <property type="match status" value="1"/>
</dbReference>
<protein>
    <recommendedName>
        <fullName evidence="5">THUMP-like domain-containing protein</fullName>
    </recommendedName>
</protein>
<dbReference type="InterPro" id="IPR029063">
    <property type="entry name" value="SAM-dependent_MTases_sf"/>
</dbReference>
<dbReference type="Pfam" id="PF22013">
    <property type="entry name" value="PG_1098_Fer"/>
    <property type="match status" value="1"/>
</dbReference>
<dbReference type="Gene3D" id="3.40.50.150">
    <property type="entry name" value="Vaccinia Virus protein VP39"/>
    <property type="match status" value="1"/>
</dbReference>
<dbReference type="Gene3D" id="1.10.10.1110">
    <property type="entry name" value="Methyltransferase PG1098, N-terminal domain"/>
    <property type="match status" value="1"/>
</dbReference>
<evidence type="ECO:0008006" key="5">
    <source>
        <dbReference type="Google" id="ProtNLM"/>
    </source>
</evidence>
<dbReference type="GO" id="GO:0036261">
    <property type="term" value="P:7-methylguanosine cap hypermethylation"/>
    <property type="evidence" value="ECO:0007669"/>
    <property type="project" value="InterPro"/>
</dbReference>
<evidence type="ECO:0000313" key="4">
    <source>
        <dbReference type="Proteomes" id="UP000514509"/>
    </source>
</evidence>
<dbReference type="Proteomes" id="UP000514509">
    <property type="component" value="Chromosome"/>
</dbReference>
<dbReference type="GO" id="GO:0008168">
    <property type="term" value="F:methyltransferase activity"/>
    <property type="evidence" value="ECO:0007669"/>
    <property type="project" value="InterPro"/>
</dbReference>
<dbReference type="KEGG" id="add:HUW48_20790"/>
<feature type="domain" description="PG-1098 ferredoxin-like" evidence="2">
    <location>
        <begin position="281"/>
        <end position="324"/>
    </location>
</feature>
<dbReference type="InterPro" id="IPR054168">
    <property type="entry name" value="PG_1098_Fer"/>
</dbReference>
<feature type="domain" description="THUMP-like" evidence="1">
    <location>
        <begin position="325"/>
        <end position="395"/>
    </location>
</feature>
<dbReference type="PANTHER" id="PTHR14741:SF32">
    <property type="entry name" value="TRIMETHYLGUANOSINE SYNTHASE"/>
    <property type="match status" value="1"/>
</dbReference>
<organism evidence="3 4">
    <name type="scientific">Adhaeribacter radiodurans</name>
    <dbReference type="NCBI Taxonomy" id="2745197"/>
    <lineage>
        <taxon>Bacteria</taxon>
        <taxon>Pseudomonadati</taxon>
        <taxon>Bacteroidota</taxon>
        <taxon>Cytophagia</taxon>
        <taxon>Cytophagales</taxon>
        <taxon>Hymenobacteraceae</taxon>
        <taxon>Adhaeribacter</taxon>
    </lineage>
</organism>
<sequence length="397" mass="45358">MANVKPLTPAEQEFVREHAQADPAKLLLQQHRYKDLDVPRLVHYIQARQKVKSKLPLWYQNLQIIYPPYLSLEQSSSEITARYKANLVRGQVLIDLTGGFGIDSFYFAQRFEQVHYVEQNPSLTAVSEFNATVLGVTNIQFHTDNAAKFLKNFTGKADCIYLDPARRGNANQKLHLLSDCEPNVLEMLPLLFQKSDQVLLKTSPMLDIEQARQQLNKVSKVLVIAVDNECKEVLYLLNENSPPEIQFEAVNLHPQKEAIIFRFNKSDEETASITYAEPQQYIYEPNTAILKAGGFKSVAQQYSINKLHRNSHLYTSEMLITDFPGRVFKCLTVCKYQKKEIITHIPEKKVNITVRNFPEPVAAIRKKLGLQEGGNLYLLATTDIHQKPVILICEKAM</sequence>
<evidence type="ECO:0000259" key="1">
    <source>
        <dbReference type="Pfam" id="PF18096"/>
    </source>
</evidence>
<proteinExistence type="predicted"/>
<gene>
    <name evidence="3" type="ORF">HUW48_20790</name>
</gene>
<name>A0A7L7LBV8_9BACT</name>
<reference evidence="3 4" key="2">
    <citation type="submission" date="2020-08" db="EMBL/GenBank/DDBJ databases">
        <title>Adhaeribacter dokdonensis sp. nov., isolated from the rhizosphere of Elymus tsukushiensis, a plant native to the Dokdo Islands, Republic of Korea.</title>
        <authorList>
            <person name="Ghim S.Y."/>
        </authorList>
    </citation>
    <scope>NUCLEOTIDE SEQUENCE [LARGE SCALE GENOMIC DNA]</scope>
    <source>
        <strain evidence="3 4">KUDC8001</strain>
    </source>
</reference>
<dbReference type="InterPro" id="IPR041497">
    <property type="entry name" value="Thump-like"/>
</dbReference>
<dbReference type="InterPro" id="IPR019012">
    <property type="entry name" value="RNA_cap_Gua-N2-MeTrfase"/>
</dbReference>
<keyword evidence="4" id="KW-1185">Reference proteome</keyword>
<evidence type="ECO:0000313" key="3">
    <source>
        <dbReference type="EMBL" id="QMU30316.1"/>
    </source>
</evidence>
<dbReference type="AlphaFoldDB" id="A0A7L7LBV8"/>
<dbReference type="CDD" id="cd02440">
    <property type="entry name" value="AdoMet_MTases"/>
    <property type="match status" value="1"/>
</dbReference>
<reference evidence="3 4" key="1">
    <citation type="submission" date="2020-06" db="EMBL/GenBank/DDBJ databases">
        <authorList>
            <person name="Hwang Y.J."/>
        </authorList>
    </citation>
    <scope>NUCLEOTIDE SEQUENCE [LARGE SCALE GENOMIC DNA]</scope>
    <source>
        <strain evidence="3 4">KUDC8001</strain>
    </source>
</reference>